<reference evidence="1" key="1">
    <citation type="journal article" date="2012" name="PLoS ONE">
        <title>Gene sets for utilization of primary and secondary nutrition supplies in the distal gut of endangered iberian lynx.</title>
        <authorList>
            <person name="Alcaide M."/>
            <person name="Messina E."/>
            <person name="Richter M."/>
            <person name="Bargiela R."/>
            <person name="Peplies J."/>
            <person name="Huws S.A."/>
            <person name="Newbold C.J."/>
            <person name="Golyshin P.N."/>
            <person name="Simon M.A."/>
            <person name="Lopez G."/>
            <person name="Yakimov M.M."/>
            <person name="Ferrer M."/>
        </authorList>
    </citation>
    <scope>NUCLEOTIDE SEQUENCE</scope>
</reference>
<protein>
    <submittedName>
        <fullName evidence="1">Uncharacterized protein</fullName>
    </submittedName>
</protein>
<organism evidence="1">
    <name type="scientific">gut metagenome</name>
    <dbReference type="NCBI Taxonomy" id="749906"/>
    <lineage>
        <taxon>unclassified sequences</taxon>
        <taxon>metagenomes</taxon>
        <taxon>organismal metagenomes</taxon>
    </lineage>
</organism>
<gene>
    <name evidence="1" type="ORF">EVA_19666</name>
</gene>
<evidence type="ECO:0000313" key="1">
    <source>
        <dbReference type="EMBL" id="EJW92227.1"/>
    </source>
</evidence>
<dbReference type="AlphaFoldDB" id="J9FRL9"/>
<sequence>MAKTRRKTRKKTRKRRIRNRKTLWWNLTESRIES</sequence>
<comment type="caution">
    <text evidence="1">The sequence shown here is derived from an EMBL/GenBank/DDBJ whole genome shotgun (WGS) entry which is preliminary data.</text>
</comment>
<accession>J9FRL9</accession>
<proteinExistence type="predicted"/>
<name>J9FRL9_9ZZZZ</name>
<dbReference type="EMBL" id="AMCI01007679">
    <property type="protein sequence ID" value="EJW92227.1"/>
    <property type="molecule type" value="Genomic_DNA"/>
</dbReference>